<dbReference type="InterPro" id="IPR036597">
    <property type="entry name" value="Fido-like_dom_sf"/>
</dbReference>
<dbReference type="OrthoDB" id="9802752at2"/>
<protein>
    <submittedName>
        <fullName evidence="2">Death on curing protein</fullName>
    </submittedName>
</protein>
<dbReference type="GO" id="GO:0016301">
    <property type="term" value="F:kinase activity"/>
    <property type="evidence" value="ECO:0007669"/>
    <property type="project" value="InterPro"/>
</dbReference>
<dbReference type="InterPro" id="IPR006440">
    <property type="entry name" value="Doc"/>
</dbReference>
<dbReference type="Proteomes" id="UP000323956">
    <property type="component" value="Unassembled WGS sequence"/>
</dbReference>
<evidence type="ECO:0000259" key="1">
    <source>
        <dbReference type="PROSITE" id="PS51459"/>
    </source>
</evidence>
<feature type="domain" description="Fido" evidence="1">
    <location>
        <begin position="5"/>
        <end position="119"/>
    </location>
</feature>
<dbReference type="InterPro" id="IPR053737">
    <property type="entry name" value="Type_II_TA_Toxin"/>
</dbReference>
<gene>
    <name evidence="2" type="ORF">SAMN05421641_12431</name>
</gene>
<dbReference type="PANTHER" id="PTHR39426">
    <property type="entry name" value="HOMOLOGY TO DEATH-ON-CURING PROTEIN OF PHAGE P1"/>
    <property type="match status" value="1"/>
</dbReference>
<accession>A0A1N6Y3C8</accession>
<dbReference type="PIRSF" id="PIRSF018297">
    <property type="entry name" value="Doc"/>
    <property type="match status" value="1"/>
</dbReference>
<dbReference type="RefSeq" id="WP_149766476.1">
    <property type="nucleotide sequence ID" value="NZ_FTMK01000024.1"/>
</dbReference>
<dbReference type="SUPFAM" id="SSF140931">
    <property type="entry name" value="Fic-like"/>
    <property type="match status" value="1"/>
</dbReference>
<reference evidence="2 3" key="1">
    <citation type="submission" date="2017-01" db="EMBL/GenBank/DDBJ databases">
        <authorList>
            <person name="Varghese N."/>
            <person name="Submissions S."/>
        </authorList>
    </citation>
    <scope>NUCLEOTIDE SEQUENCE [LARGE SCALE GENOMIC DNA]</scope>
    <source>
        <strain evidence="2 3">ATCC 700171</strain>
    </source>
</reference>
<proteinExistence type="predicted"/>
<dbReference type="PROSITE" id="PS51459">
    <property type="entry name" value="FIDO"/>
    <property type="match status" value="1"/>
</dbReference>
<dbReference type="EMBL" id="FTMK01000024">
    <property type="protein sequence ID" value="SIR09068.1"/>
    <property type="molecule type" value="Genomic_DNA"/>
</dbReference>
<dbReference type="AlphaFoldDB" id="A0A1N6Y3C8"/>
<dbReference type="InterPro" id="IPR003812">
    <property type="entry name" value="Fido"/>
</dbReference>
<name>A0A1N6Y3C8_9RHOB</name>
<sequence>MTDYLTAVEALAIHADQIARYGGTPGIRDPGLLEAALFRPQTGYYADLIEEAAALWESLAQNHPFIDGNKRTAFAVTWTFLAINGLCISAPAAETYRFIISSHEAGTFDIARLAVWLRANTTPIALPDR</sequence>
<dbReference type="PANTHER" id="PTHR39426:SF1">
    <property type="entry name" value="HOMOLOGY TO DEATH-ON-CURING PROTEIN OF PHAGE P1"/>
    <property type="match status" value="1"/>
</dbReference>
<dbReference type="Gene3D" id="1.20.120.1870">
    <property type="entry name" value="Fic/DOC protein, Fido domain"/>
    <property type="match status" value="1"/>
</dbReference>
<dbReference type="NCBIfam" id="TIGR01550">
    <property type="entry name" value="DOC_P1"/>
    <property type="match status" value="1"/>
</dbReference>
<dbReference type="Pfam" id="PF02661">
    <property type="entry name" value="Fic"/>
    <property type="match status" value="1"/>
</dbReference>
<evidence type="ECO:0000313" key="3">
    <source>
        <dbReference type="Proteomes" id="UP000323956"/>
    </source>
</evidence>
<evidence type="ECO:0000313" key="2">
    <source>
        <dbReference type="EMBL" id="SIR09068.1"/>
    </source>
</evidence>
<organism evidence="2 3">
    <name type="scientific">Paracoccus thiocyanatus</name>
    <dbReference type="NCBI Taxonomy" id="34006"/>
    <lineage>
        <taxon>Bacteria</taxon>
        <taxon>Pseudomonadati</taxon>
        <taxon>Pseudomonadota</taxon>
        <taxon>Alphaproteobacteria</taxon>
        <taxon>Rhodobacterales</taxon>
        <taxon>Paracoccaceae</taxon>
        <taxon>Paracoccus</taxon>
    </lineage>
</organism>